<name>A0A2J9KL29_HELPX</name>
<organism evidence="1 2">
    <name type="scientific">Helicobacter pylori</name>
    <name type="common">Campylobacter pylori</name>
    <dbReference type="NCBI Taxonomy" id="210"/>
    <lineage>
        <taxon>Bacteria</taxon>
        <taxon>Pseudomonadati</taxon>
        <taxon>Campylobacterota</taxon>
        <taxon>Epsilonproteobacteria</taxon>
        <taxon>Campylobacterales</taxon>
        <taxon>Helicobacteraceae</taxon>
        <taxon>Helicobacter</taxon>
    </lineage>
</organism>
<evidence type="ECO:0000313" key="2">
    <source>
        <dbReference type="Proteomes" id="UP000236568"/>
    </source>
</evidence>
<reference evidence="1 2" key="2">
    <citation type="submission" date="2018-02" db="EMBL/GenBank/DDBJ databases">
        <title>N4-cytosine DNA methylation regulates transcription and pathogenesis in Helicobacter pylori.</title>
        <authorList>
            <person name="Kumar S."/>
            <person name="Karmakar B.C."/>
            <person name="Nagarajan D."/>
            <person name="Mukhopadhyay A.K."/>
            <person name="Rao D.N."/>
        </authorList>
    </citation>
    <scope>NUCLEOTIDE SEQUENCE [LARGE SCALE GENOMIC DNA]</scope>
    <source>
        <strain evidence="1 2">26695-dRdM2</strain>
    </source>
</reference>
<accession>A0A2J9KL29</accession>
<sequence>MPIYLFLVEYEFIFSVKKLMISLIEKAPYMPSPLFQFNALRSKLFFSTHKPRTTAPQRKS</sequence>
<protein>
    <submittedName>
        <fullName evidence="1">Uncharacterized protein</fullName>
    </submittedName>
</protein>
<evidence type="ECO:0000313" key="1">
    <source>
        <dbReference type="EMBL" id="AUV80141.1"/>
    </source>
</evidence>
<reference evidence="1 2" key="1">
    <citation type="submission" date="2018-01" db="EMBL/GenBank/DDBJ databases">
        <authorList>
            <person name="Morgan R.D."/>
        </authorList>
    </citation>
    <scope>NUCLEOTIDE SEQUENCE [LARGE SCALE GENOMIC DNA]</scope>
    <source>
        <strain evidence="1 2">26695-dRdM2</strain>
    </source>
</reference>
<dbReference type="Proteomes" id="UP000236568">
    <property type="component" value="Chromosome"/>
</dbReference>
<dbReference type="EMBL" id="CP026324">
    <property type="protein sequence ID" value="AUV80141.1"/>
    <property type="molecule type" value="Genomic_DNA"/>
</dbReference>
<gene>
    <name evidence="1" type="ORF">C2842_07980</name>
</gene>
<dbReference type="AlphaFoldDB" id="A0A2J9KL29"/>
<proteinExistence type="predicted"/>